<dbReference type="EC" id="2.7.11.1" evidence="2"/>
<dbReference type="PROSITE" id="PS50011">
    <property type="entry name" value="PROTEIN_KINASE_DOM"/>
    <property type="match status" value="2"/>
</dbReference>
<evidence type="ECO:0000256" key="1">
    <source>
        <dbReference type="ARBA" id="ARBA00005505"/>
    </source>
</evidence>
<proteinExistence type="inferred from homology"/>
<evidence type="ECO:0000256" key="5">
    <source>
        <dbReference type="ARBA" id="ARBA00022741"/>
    </source>
</evidence>
<evidence type="ECO:0000313" key="14">
    <source>
        <dbReference type="Proteomes" id="UP000290572"/>
    </source>
</evidence>
<dbReference type="Gene3D" id="3.30.200.20">
    <property type="entry name" value="Phosphorylase Kinase, domain 1"/>
    <property type="match status" value="2"/>
</dbReference>
<dbReference type="GO" id="GO:0004674">
    <property type="term" value="F:protein serine/threonine kinase activity"/>
    <property type="evidence" value="ECO:0007669"/>
    <property type="project" value="UniProtKB-KW"/>
</dbReference>
<evidence type="ECO:0000256" key="2">
    <source>
        <dbReference type="ARBA" id="ARBA00012513"/>
    </source>
</evidence>
<dbReference type="Pfam" id="PF00069">
    <property type="entry name" value="Pkinase"/>
    <property type="match status" value="2"/>
</dbReference>
<dbReference type="FunFam" id="1.10.510.10:FF:000392">
    <property type="entry name" value="Pim proto-oncogene, serine/threonine kinase,-related 152"/>
    <property type="match status" value="1"/>
</dbReference>
<dbReference type="PANTHER" id="PTHR22984">
    <property type="entry name" value="SERINE/THREONINE-PROTEIN KINASE PIM"/>
    <property type="match status" value="1"/>
</dbReference>
<keyword evidence="4" id="KW-0808">Transferase</keyword>
<keyword evidence="14" id="KW-1185">Reference proteome</keyword>
<dbReference type="InterPro" id="IPR027805">
    <property type="entry name" value="Transposase_HTH_dom"/>
</dbReference>
<dbReference type="SUPFAM" id="SSF56112">
    <property type="entry name" value="Protein kinase-like (PK-like)"/>
    <property type="match status" value="2"/>
</dbReference>
<dbReference type="STRING" id="84645.A0A498M2E3"/>
<evidence type="ECO:0000259" key="12">
    <source>
        <dbReference type="PROSITE" id="PS50011"/>
    </source>
</evidence>
<dbReference type="EMBL" id="QBIY01012927">
    <property type="protein sequence ID" value="RXN14023.1"/>
    <property type="molecule type" value="Genomic_DNA"/>
</dbReference>
<feature type="coiled-coil region" evidence="11">
    <location>
        <begin position="18"/>
        <end position="52"/>
    </location>
</feature>
<comment type="catalytic activity">
    <reaction evidence="8">
        <text>L-threonyl-[protein] + ATP = O-phospho-L-threonyl-[protein] + ADP + H(+)</text>
        <dbReference type="Rhea" id="RHEA:46608"/>
        <dbReference type="Rhea" id="RHEA-COMP:11060"/>
        <dbReference type="Rhea" id="RHEA-COMP:11605"/>
        <dbReference type="ChEBI" id="CHEBI:15378"/>
        <dbReference type="ChEBI" id="CHEBI:30013"/>
        <dbReference type="ChEBI" id="CHEBI:30616"/>
        <dbReference type="ChEBI" id="CHEBI:61977"/>
        <dbReference type="ChEBI" id="CHEBI:456216"/>
        <dbReference type="EC" id="2.7.11.1"/>
    </reaction>
</comment>
<keyword evidence="11" id="KW-0175">Coiled coil</keyword>
<protein>
    <recommendedName>
        <fullName evidence="2">non-specific serine/threonine protein kinase</fullName>
        <ecNumber evidence="2">2.7.11.1</ecNumber>
    </recommendedName>
</protein>
<comment type="catalytic activity">
    <reaction evidence="9">
        <text>L-seryl-[protein] + ATP = O-phospho-L-seryl-[protein] + ADP + H(+)</text>
        <dbReference type="Rhea" id="RHEA:17989"/>
        <dbReference type="Rhea" id="RHEA-COMP:9863"/>
        <dbReference type="Rhea" id="RHEA-COMP:11604"/>
        <dbReference type="ChEBI" id="CHEBI:15378"/>
        <dbReference type="ChEBI" id="CHEBI:29999"/>
        <dbReference type="ChEBI" id="CHEBI:30616"/>
        <dbReference type="ChEBI" id="CHEBI:83421"/>
        <dbReference type="ChEBI" id="CHEBI:456216"/>
        <dbReference type="EC" id="2.7.11.1"/>
    </reaction>
</comment>
<feature type="domain" description="Protein kinase" evidence="12">
    <location>
        <begin position="121"/>
        <end position="365"/>
    </location>
</feature>
<dbReference type="PROSITE" id="PS00108">
    <property type="entry name" value="PROTEIN_KINASE_ST"/>
    <property type="match status" value="2"/>
</dbReference>
<dbReference type="Proteomes" id="UP000290572">
    <property type="component" value="Unassembled WGS sequence"/>
</dbReference>
<evidence type="ECO:0000256" key="8">
    <source>
        <dbReference type="ARBA" id="ARBA00047899"/>
    </source>
</evidence>
<dbReference type="SMART" id="SM00220">
    <property type="entry name" value="S_TKc"/>
    <property type="match status" value="2"/>
</dbReference>
<dbReference type="AlphaFoldDB" id="A0A498M2E3"/>
<dbReference type="InterPro" id="IPR000719">
    <property type="entry name" value="Prot_kinase_dom"/>
</dbReference>
<evidence type="ECO:0000256" key="7">
    <source>
        <dbReference type="ARBA" id="ARBA00022840"/>
    </source>
</evidence>
<dbReference type="GO" id="GO:0007346">
    <property type="term" value="P:regulation of mitotic cell cycle"/>
    <property type="evidence" value="ECO:0007669"/>
    <property type="project" value="TreeGrafter"/>
</dbReference>
<evidence type="ECO:0000256" key="10">
    <source>
        <dbReference type="PROSITE-ProRule" id="PRU10141"/>
    </source>
</evidence>
<dbReference type="PROSITE" id="PS00107">
    <property type="entry name" value="PROTEIN_KINASE_ATP"/>
    <property type="match status" value="2"/>
</dbReference>
<feature type="domain" description="Protein kinase" evidence="12">
    <location>
        <begin position="385"/>
        <end position="640"/>
    </location>
</feature>
<evidence type="ECO:0000256" key="9">
    <source>
        <dbReference type="ARBA" id="ARBA00048679"/>
    </source>
</evidence>
<dbReference type="InterPro" id="IPR011009">
    <property type="entry name" value="Kinase-like_dom_sf"/>
</dbReference>
<evidence type="ECO:0000256" key="11">
    <source>
        <dbReference type="SAM" id="Coils"/>
    </source>
</evidence>
<sequence>MDDEKAEDELAKKRVAFLPKHQHKVEEVRIRKQQLEAERKAEEDHVRKEEKKARRELIKQEYMCRKQQELLEEQRLVSVLLPLDHLCHWHLLLLKVTVWRQEGPVHTGREVDDTVINSRRYEISGHLGEGGFGTVYAATRLDDGLQVAVKFASIWDTRLINSDGYSDPLPVEVALQILASKGPRVQEIIQLLDWQVGPDYYFMVLERPIPCQSLYDYLRCYKGTIEEDVVRVIMHQVIFAAQTCCLRGVLHRDIKLENLLINPDTLEVKLIDFGCGAILTNEGYTSYAGTREYCPPEYHMHGKYHGEPATVWSLGILLYVMFFGNFQINEIFARSMIKTGPQLVCQKINPKRRLELEKLSLHDWFMITDKKNDHSSIMEINSSSYVIGIQLGEGGFGSVYAATRLNDGQMVAIKFVPNRNTTFISIDGYSEPLPLEVALQILANKGPRVEEIIQLLDWQVEPDRYILVLERPVPYEELNWFLLQQMTTLEEDVARVIMRQTVFAAQTCCRRGVLHRDIKLENLLINPGTLKVKLIDFGCGAILTDEGYTSYAGTREYCPPEYVTTGKYHGEPATVWSLGILLFAMVCADFPKRRDLRKIKDNTWTKDGLSKECCHFMHCCLQNDPNQRIELEKLNLHDWFMDFVWSGIIAKINWTLLVKNRRRDNEHTKCGSRTILKYKGLVITEQKSMQVNSSTVKLKSCAPSACPSGTINYGIGKGSSLCCNTDLCNSQDAPDDEQGDSTTDDHETAQMEPLQLPHQYSDACTQWEVQALTDHTFASGDKIMSHKATQYHSEDPLALSILKNDTSSLLYTGFTLSVFKEHVKFLQQFYTLKFKMHVMDQILITMMKLKLNLLHGDFAERFDLSQSAVSRILSYWIDTMEEHTRVYIPWLPWETIRSTMPQCFKENFPNTTCIIDCSETTL</sequence>
<dbReference type="Gene3D" id="1.10.510.10">
    <property type="entry name" value="Transferase(Phosphotransferase) domain 1"/>
    <property type="match status" value="2"/>
</dbReference>
<name>A0A498M2E3_LABRO</name>
<feature type="binding site" evidence="10">
    <location>
        <position position="150"/>
    </location>
    <ligand>
        <name>ATP</name>
        <dbReference type="ChEBI" id="CHEBI:30616"/>
    </ligand>
</feature>
<dbReference type="GO" id="GO:0005524">
    <property type="term" value="F:ATP binding"/>
    <property type="evidence" value="ECO:0007669"/>
    <property type="project" value="UniProtKB-UniRule"/>
</dbReference>
<keyword evidence="6 13" id="KW-0418">Kinase</keyword>
<gene>
    <name evidence="13" type="ORF">ROHU_028858</name>
</gene>
<keyword evidence="3" id="KW-0723">Serine/threonine-protein kinase</keyword>
<reference evidence="13 14" key="1">
    <citation type="submission" date="2018-03" db="EMBL/GenBank/DDBJ databases">
        <title>Draft genome sequence of Rohu Carp (Labeo rohita).</title>
        <authorList>
            <person name="Das P."/>
            <person name="Kushwaha B."/>
            <person name="Joshi C.G."/>
            <person name="Kumar D."/>
            <person name="Nagpure N.S."/>
            <person name="Sahoo L."/>
            <person name="Das S.P."/>
            <person name="Bit A."/>
            <person name="Patnaik S."/>
            <person name="Meher P.K."/>
            <person name="Jayasankar P."/>
            <person name="Koringa P.G."/>
            <person name="Patel N.V."/>
            <person name="Hinsu A.T."/>
            <person name="Kumar R."/>
            <person name="Pandey M."/>
            <person name="Agarwal S."/>
            <person name="Srivastava S."/>
            <person name="Singh M."/>
            <person name="Iquebal M.A."/>
            <person name="Jaiswal S."/>
            <person name="Angadi U.B."/>
            <person name="Kumar N."/>
            <person name="Raza M."/>
            <person name="Shah T.M."/>
            <person name="Rai A."/>
            <person name="Jena J.K."/>
        </authorList>
    </citation>
    <scope>NUCLEOTIDE SEQUENCE [LARGE SCALE GENOMIC DNA]</scope>
    <source>
        <strain evidence="13">DASCIFA01</strain>
        <tissue evidence="13">Testis</tissue>
    </source>
</reference>
<evidence type="ECO:0000256" key="3">
    <source>
        <dbReference type="ARBA" id="ARBA00022527"/>
    </source>
</evidence>
<dbReference type="PANTHER" id="PTHR22984:SF11">
    <property type="entry name" value="AURORA KINASE-RELATED"/>
    <property type="match status" value="1"/>
</dbReference>
<accession>A0A498M2E3</accession>
<dbReference type="GO" id="GO:0005737">
    <property type="term" value="C:cytoplasm"/>
    <property type="evidence" value="ECO:0007669"/>
    <property type="project" value="TreeGrafter"/>
</dbReference>
<feature type="binding site" evidence="10">
    <location>
        <position position="414"/>
    </location>
    <ligand>
        <name>ATP</name>
        <dbReference type="ChEBI" id="CHEBI:30616"/>
    </ligand>
</feature>
<comment type="similarity">
    <text evidence="1">Belongs to the protein kinase superfamily. CAMK Ser/Thr protein kinase family. PIM subfamily.</text>
</comment>
<keyword evidence="5 10" id="KW-0547">Nucleotide-binding</keyword>
<dbReference type="FunFam" id="3.30.200.20:FF:000246">
    <property type="entry name" value="Pim proto-oncogene, serine/threonine kinase,-related 152"/>
    <property type="match status" value="2"/>
</dbReference>
<organism evidence="13 14">
    <name type="scientific">Labeo rohita</name>
    <name type="common">Indian major carp</name>
    <name type="synonym">Cyprinus rohita</name>
    <dbReference type="NCBI Taxonomy" id="84645"/>
    <lineage>
        <taxon>Eukaryota</taxon>
        <taxon>Metazoa</taxon>
        <taxon>Chordata</taxon>
        <taxon>Craniata</taxon>
        <taxon>Vertebrata</taxon>
        <taxon>Euteleostomi</taxon>
        <taxon>Actinopterygii</taxon>
        <taxon>Neopterygii</taxon>
        <taxon>Teleostei</taxon>
        <taxon>Ostariophysi</taxon>
        <taxon>Cypriniformes</taxon>
        <taxon>Cyprinidae</taxon>
        <taxon>Labeoninae</taxon>
        <taxon>Labeonini</taxon>
        <taxon>Labeo</taxon>
    </lineage>
</organism>
<evidence type="ECO:0000256" key="4">
    <source>
        <dbReference type="ARBA" id="ARBA00022679"/>
    </source>
</evidence>
<evidence type="ECO:0000256" key="6">
    <source>
        <dbReference type="ARBA" id="ARBA00022777"/>
    </source>
</evidence>
<dbReference type="InterPro" id="IPR017441">
    <property type="entry name" value="Protein_kinase_ATP_BS"/>
</dbReference>
<dbReference type="InterPro" id="IPR051138">
    <property type="entry name" value="PIM_Ser/Thr_kinase"/>
</dbReference>
<evidence type="ECO:0000313" key="13">
    <source>
        <dbReference type="EMBL" id="RXN14023.1"/>
    </source>
</evidence>
<keyword evidence="7 10" id="KW-0067">ATP-binding</keyword>
<dbReference type="GO" id="GO:0043066">
    <property type="term" value="P:negative regulation of apoptotic process"/>
    <property type="evidence" value="ECO:0007669"/>
    <property type="project" value="TreeGrafter"/>
</dbReference>
<dbReference type="InterPro" id="IPR008271">
    <property type="entry name" value="Ser/Thr_kinase_AS"/>
</dbReference>
<comment type="caution">
    <text evidence="13">The sequence shown here is derived from an EMBL/GenBank/DDBJ whole genome shotgun (WGS) entry which is preliminary data.</text>
</comment>
<dbReference type="Pfam" id="PF13613">
    <property type="entry name" value="HTH_Tnp_4"/>
    <property type="match status" value="1"/>
</dbReference>